<feature type="transmembrane region" description="Helical" evidence="8">
    <location>
        <begin position="20"/>
        <end position="47"/>
    </location>
</feature>
<dbReference type="RefSeq" id="WP_158767093.1">
    <property type="nucleotide sequence ID" value="NZ_CP047045.1"/>
</dbReference>
<keyword evidence="6 8" id="KW-0472">Membrane</keyword>
<dbReference type="SUPFAM" id="SSF50182">
    <property type="entry name" value="Sm-like ribonucleoproteins"/>
    <property type="match status" value="1"/>
</dbReference>
<dbReference type="Gene3D" id="3.30.70.100">
    <property type="match status" value="1"/>
</dbReference>
<dbReference type="InterPro" id="IPR023408">
    <property type="entry name" value="MscS_beta-dom_sf"/>
</dbReference>
<evidence type="ECO:0000256" key="5">
    <source>
        <dbReference type="ARBA" id="ARBA00022989"/>
    </source>
</evidence>
<evidence type="ECO:0000259" key="9">
    <source>
        <dbReference type="Pfam" id="PF00924"/>
    </source>
</evidence>
<feature type="transmembrane region" description="Helical" evidence="8">
    <location>
        <begin position="91"/>
        <end position="110"/>
    </location>
</feature>
<evidence type="ECO:0000259" key="10">
    <source>
        <dbReference type="Pfam" id="PF21082"/>
    </source>
</evidence>
<dbReference type="InterPro" id="IPR010920">
    <property type="entry name" value="LSM_dom_sf"/>
</dbReference>
<evidence type="ECO:0000256" key="1">
    <source>
        <dbReference type="ARBA" id="ARBA00004651"/>
    </source>
</evidence>
<keyword evidence="13" id="KW-1185">Reference proteome</keyword>
<proteinExistence type="inferred from homology"/>
<dbReference type="InterPro" id="IPR052702">
    <property type="entry name" value="MscS-like_channel"/>
</dbReference>
<evidence type="ECO:0000256" key="8">
    <source>
        <dbReference type="SAM" id="Phobius"/>
    </source>
</evidence>
<comment type="similarity">
    <text evidence="2">Belongs to the MscS (TC 1.A.23) family.</text>
</comment>
<dbReference type="Gene3D" id="1.10.287.1260">
    <property type="match status" value="1"/>
</dbReference>
<evidence type="ECO:0000313" key="13">
    <source>
        <dbReference type="Proteomes" id="UP000431269"/>
    </source>
</evidence>
<dbReference type="AlphaFoldDB" id="A0A6I6MV26"/>
<evidence type="ECO:0000256" key="4">
    <source>
        <dbReference type="ARBA" id="ARBA00022692"/>
    </source>
</evidence>
<sequence>MFDGFQDIAHIPLLTIGDSVVTVGGLGAAIALTTLFMLGAWLIGNALKRVRMRLREGTGALYLFEKLLSYGLVLFGIFAGLSTLGLNLSSIAVFAGGLGIGLGLGLQGVVKEFVSGLVLIFDRAIHIGDYVEMQDGTRGIVQEIGPRATRIRNNDNVYLLVPNSKLIENTVINWTLKGETRRIHVPFQVAIGTDKEKVRAAVIEAARDVPFTLPDTDQHRTQVWLVGYGDSALNFELIVWPTLEAVKRPKAMNAAYTWAIDDALCKSGIEIPYPQRDIRLRAFFGEEGEDALQALNMERVQHAPSIPAPATINDAADEVSRPEAPEETQADDVEARRAER</sequence>
<dbReference type="PANTHER" id="PTHR30347">
    <property type="entry name" value="POTASSIUM CHANNEL RELATED"/>
    <property type="match status" value="1"/>
</dbReference>
<feature type="region of interest" description="Disordered" evidence="7">
    <location>
        <begin position="306"/>
        <end position="340"/>
    </location>
</feature>
<feature type="domain" description="Mechanosensitive ion channel MscS" evidence="9">
    <location>
        <begin position="109"/>
        <end position="175"/>
    </location>
</feature>
<evidence type="ECO:0000256" key="7">
    <source>
        <dbReference type="SAM" id="MobiDB-lite"/>
    </source>
</evidence>
<dbReference type="Proteomes" id="UP000431269">
    <property type="component" value="Chromosome"/>
</dbReference>
<dbReference type="InterPro" id="IPR011066">
    <property type="entry name" value="MscS_channel_C_sf"/>
</dbReference>
<dbReference type="EMBL" id="CP047045">
    <property type="protein sequence ID" value="QGZ96294.1"/>
    <property type="molecule type" value="Genomic_DNA"/>
</dbReference>
<reference evidence="13" key="1">
    <citation type="submission" date="2019-12" db="EMBL/GenBank/DDBJ databases">
        <title>Complete genome of Terracaulis silvestris 0127_4.</title>
        <authorList>
            <person name="Vieira S."/>
            <person name="Riedel T."/>
            <person name="Sproer C."/>
            <person name="Pascual J."/>
            <person name="Boedeker C."/>
            <person name="Overmann J."/>
        </authorList>
    </citation>
    <scope>NUCLEOTIDE SEQUENCE [LARGE SCALE GENOMIC DNA]</scope>
    <source>
        <strain evidence="13">0127_4</strain>
    </source>
</reference>
<dbReference type="InterPro" id="IPR006686">
    <property type="entry name" value="MscS_channel_CS"/>
</dbReference>
<dbReference type="PROSITE" id="PS01246">
    <property type="entry name" value="UPF0003"/>
    <property type="match status" value="1"/>
</dbReference>
<evidence type="ECO:0000256" key="2">
    <source>
        <dbReference type="ARBA" id="ARBA00008017"/>
    </source>
</evidence>
<comment type="subcellular location">
    <subcellularLocation>
        <location evidence="1">Cell membrane</location>
        <topology evidence="1">Multi-pass membrane protein</topology>
    </subcellularLocation>
</comment>
<dbReference type="KEGG" id="tsv:DSM104635_03152"/>
<feature type="domain" description="Mechanosensitive ion channel transmembrane helices 2/3" evidence="11">
    <location>
        <begin position="66"/>
        <end position="107"/>
    </location>
</feature>
<evidence type="ECO:0000313" key="12">
    <source>
        <dbReference type="EMBL" id="QGZ96294.1"/>
    </source>
</evidence>
<accession>A0A6I6MV26</accession>
<dbReference type="InterPro" id="IPR049278">
    <property type="entry name" value="MS_channel_C"/>
</dbReference>
<evidence type="ECO:0000256" key="3">
    <source>
        <dbReference type="ARBA" id="ARBA00022475"/>
    </source>
</evidence>
<feature type="transmembrane region" description="Helical" evidence="8">
    <location>
        <begin position="67"/>
        <end position="85"/>
    </location>
</feature>
<dbReference type="GO" id="GO:0005886">
    <property type="term" value="C:plasma membrane"/>
    <property type="evidence" value="ECO:0007669"/>
    <property type="project" value="UniProtKB-SubCell"/>
</dbReference>
<organism evidence="12 13">
    <name type="scientific">Terricaulis silvestris</name>
    <dbReference type="NCBI Taxonomy" id="2686094"/>
    <lineage>
        <taxon>Bacteria</taxon>
        <taxon>Pseudomonadati</taxon>
        <taxon>Pseudomonadota</taxon>
        <taxon>Alphaproteobacteria</taxon>
        <taxon>Caulobacterales</taxon>
        <taxon>Caulobacteraceae</taxon>
        <taxon>Terricaulis</taxon>
    </lineage>
</organism>
<evidence type="ECO:0000259" key="11">
    <source>
        <dbReference type="Pfam" id="PF21088"/>
    </source>
</evidence>
<keyword evidence="4 8" id="KW-0812">Transmembrane</keyword>
<keyword evidence="5 8" id="KW-1133">Transmembrane helix</keyword>
<protein>
    <submittedName>
        <fullName evidence="12">Potassium efflux system KefA</fullName>
    </submittedName>
</protein>
<dbReference type="Gene3D" id="2.30.30.60">
    <property type="match status" value="1"/>
</dbReference>
<dbReference type="Pfam" id="PF21082">
    <property type="entry name" value="MS_channel_3rd"/>
    <property type="match status" value="1"/>
</dbReference>
<dbReference type="GO" id="GO:0008381">
    <property type="term" value="F:mechanosensitive monoatomic ion channel activity"/>
    <property type="evidence" value="ECO:0007669"/>
    <property type="project" value="UniProtKB-ARBA"/>
</dbReference>
<dbReference type="SUPFAM" id="SSF82689">
    <property type="entry name" value="Mechanosensitive channel protein MscS (YggB), C-terminal domain"/>
    <property type="match status" value="1"/>
</dbReference>
<gene>
    <name evidence="12" type="primary">kefA</name>
    <name evidence="12" type="ORF">DSM104635_03152</name>
</gene>
<dbReference type="Pfam" id="PF21088">
    <property type="entry name" value="MS_channel_1st"/>
    <property type="match status" value="1"/>
</dbReference>
<dbReference type="InterPro" id="IPR006685">
    <property type="entry name" value="MscS_channel_2nd"/>
</dbReference>
<dbReference type="Pfam" id="PF00924">
    <property type="entry name" value="MS_channel_2nd"/>
    <property type="match status" value="1"/>
</dbReference>
<dbReference type="SUPFAM" id="SSF82861">
    <property type="entry name" value="Mechanosensitive channel protein MscS (YggB), transmembrane region"/>
    <property type="match status" value="1"/>
</dbReference>
<dbReference type="InterPro" id="IPR049142">
    <property type="entry name" value="MS_channel_1st"/>
</dbReference>
<name>A0A6I6MV26_9CAUL</name>
<dbReference type="PANTHER" id="PTHR30347:SF1">
    <property type="entry name" value="MECHANOSENSITIVE CHANNEL MSCK"/>
    <property type="match status" value="1"/>
</dbReference>
<keyword evidence="3" id="KW-1003">Cell membrane</keyword>
<evidence type="ECO:0000256" key="6">
    <source>
        <dbReference type="ARBA" id="ARBA00023136"/>
    </source>
</evidence>
<dbReference type="InterPro" id="IPR011014">
    <property type="entry name" value="MscS_channel_TM-2"/>
</dbReference>
<feature type="domain" description="Mechanosensitive ion channel MscS C-terminal" evidence="10">
    <location>
        <begin position="185"/>
        <end position="271"/>
    </location>
</feature>